<dbReference type="Proteomes" id="UP000504636">
    <property type="component" value="Unplaced"/>
</dbReference>
<organism evidence="2">
    <name type="scientific">Mytilinidion resinicola</name>
    <dbReference type="NCBI Taxonomy" id="574789"/>
    <lineage>
        <taxon>Eukaryota</taxon>
        <taxon>Fungi</taxon>
        <taxon>Dikarya</taxon>
        <taxon>Ascomycota</taxon>
        <taxon>Pezizomycotina</taxon>
        <taxon>Dothideomycetes</taxon>
        <taxon>Pleosporomycetidae</taxon>
        <taxon>Mytilinidiales</taxon>
        <taxon>Mytilinidiaceae</taxon>
        <taxon>Mytilinidion</taxon>
    </lineage>
</organism>
<reference evidence="4" key="3">
    <citation type="submission" date="2025-04" db="UniProtKB">
        <authorList>
            <consortium name="RefSeq"/>
        </authorList>
    </citation>
    <scope>IDENTIFICATION</scope>
    <source>
        <strain evidence="4">CBS 304.34</strain>
    </source>
</reference>
<dbReference type="GeneID" id="54453301"/>
<gene>
    <name evidence="2 4" type="ORF">BDZ99DRAFT_110846</name>
</gene>
<reference evidence="4" key="2">
    <citation type="submission" date="2020-04" db="EMBL/GenBank/DDBJ databases">
        <authorList>
            <consortium name="NCBI Genome Project"/>
        </authorList>
    </citation>
    <scope>NUCLEOTIDE SEQUENCE</scope>
    <source>
        <strain evidence="4">CBS 304.34</strain>
    </source>
</reference>
<feature type="signal peptide" evidence="1">
    <location>
        <begin position="1"/>
        <end position="26"/>
    </location>
</feature>
<protein>
    <submittedName>
        <fullName evidence="2 4">Uncharacterized protein</fullName>
    </submittedName>
</protein>
<dbReference type="AlphaFoldDB" id="A0A6A6YD46"/>
<keyword evidence="1" id="KW-0732">Signal</keyword>
<accession>A0A6A6YD46</accession>
<reference evidence="2 4" key="1">
    <citation type="journal article" date="2020" name="Stud. Mycol.">
        <title>101 Dothideomycetes genomes: a test case for predicting lifestyles and emergence of pathogens.</title>
        <authorList>
            <person name="Haridas S."/>
            <person name="Albert R."/>
            <person name="Binder M."/>
            <person name="Bloem J."/>
            <person name="Labutti K."/>
            <person name="Salamov A."/>
            <person name="Andreopoulos B."/>
            <person name="Baker S."/>
            <person name="Barry K."/>
            <person name="Bills G."/>
            <person name="Bluhm B."/>
            <person name="Cannon C."/>
            <person name="Castanera R."/>
            <person name="Culley D."/>
            <person name="Daum C."/>
            <person name="Ezra D."/>
            <person name="Gonzalez J."/>
            <person name="Henrissat B."/>
            <person name="Kuo A."/>
            <person name="Liang C."/>
            <person name="Lipzen A."/>
            <person name="Lutzoni F."/>
            <person name="Magnuson J."/>
            <person name="Mondo S."/>
            <person name="Nolan M."/>
            <person name="Ohm R."/>
            <person name="Pangilinan J."/>
            <person name="Park H.-J."/>
            <person name="Ramirez L."/>
            <person name="Alfaro M."/>
            <person name="Sun H."/>
            <person name="Tritt A."/>
            <person name="Yoshinaga Y."/>
            <person name="Zwiers L.-H."/>
            <person name="Turgeon B."/>
            <person name="Goodwin S."/>
            <person name="Spatafora J."/>
            <person name="Crous P."/>
            <person name="Grigoriev I."/>
        </authorList>
    </citation>
    <scope>NUCLEOTIDE SEQUENCE</scope>
    <source>
        <strain evidence="2 4">CBS 304.34</strain>
    </source>
</reference>
<feature type="chain" id="PRO_5044629028" evidence="1">
    <location>
        <begin position="27"/>
        <end position="127"/>
    </location>
</feature>
<evidence type="ECO:0000313" key="4">
    <source>
        <dbReference type="RefSeq" id="XP_033572721.1"/>
    </source>
</evidence>
<name>A0A6A6YD46_9PEZI</name>
<sequence>MCGCWWGGVQLYLASTLIGRAVRAWGTPTQSDVVHVCIPCGIDIVSTTQTDHLMASTGVAGGISKNVGLHNDMWALVGNRHRAIKNFETTGPMGWGALGKLEKGFQNITRHQRMRVSGRCRNCLKKY</sequence>
<evidence type="ECO:0000256" key="1">
    <source>
        <dbReference type="SAM" id="SignalP"/>
    </source>
</evidence>
<dbReference type="EMBL" id="MU003709">
    <property type="protein sequence ID" value="KAF2805757.1"/>
    <property type="molecule type" value="Genomic_DNA"/>
</dbReference>
<keyword evidence="3" id="KW-1185">Reference proteome</keyword>
<evidence type="ECO:0000313" key="3">
    <source>
        <dbReference type="Proteomes" id="UP000504636"/>
    </source>
</evidence>
<proteinExistence type="predicted"/>
<evidence type="ECO:0000313" key="2">
    <source>
        <dbReference type="EMBL" id="KAF2805757.1"/>
    </source>
</evidence>
<dbReference type="RefSeq" id="XP_033572721.1">
    <property type="nucleotide sequence ID" value="XM_033712408.1"/>
</dbReference>